<dbReference type="Gene3D" id="1.25.10.10">
    <property type="entry name" value="Leucine-rich Repeat Variant"/>
    <property type="match status" value="1"/>
</dbReference>
<dbReference type="GO" id="GO:0006281">
    <property type="term" value="P:DNA repair"/>
    <property type="evidence" value="ECO:0007669"/>
    <property type="project" value="UniProtKB-KW"/>
</dbReference>
<evidence type="ECO:0000256" key="1">
    <source>
        <dbReference type="ARBA" id="ARBA00004324"/>
    </source>
</evidence>
<evidence type="ECO:0000259" key="10">
    <source>
        <dbReference type="Pfam" id="PF16507"/>
    </source>
</evidence>
<dbReference type="GO" id="GO:0016607">
    <property type="term" value="C:nuclear speck"/>
    <property type="evidence" value="ECO:0007669"/>
    <property type="project" value="UniProtKB-SubCell"/>
</dbReference>
<organism evidence="12 13">
    <name type="scientific">Paramarasmius palmivorus</name>
    <dbReference type="NCBI Taxonomy" id="297713"/>
    <lineage>
        <taxon>Eukaryota</taxon>
        <taxon>Fungi</taxon>
        <taxon>Dikarya</taxon>
        <taxon>Basidiomycota</taxon>
        <taxon>Agaricomycotina</taxon>
        <taxon>Agaricomycetes</taxon>
        <taxon>Agaricomycetidae</taxon>
        <taxon>Agaricales</taxon>
        <taxon>Marasmiineae</taxon>
        <taxon>Marasmiaceae</taxon>
        <taxon>Paramarasmius</taxon>
    </lineage>
</organism>
<dbReference type="GO" id="GO:0010499">
    <property type="term" value="P:proteasomal ubiquitin-independent protein catabolic process"/>
    <property type="evidence" value="ECO:0007669"/>
    <property type="project" value="TreeGrafter"/>
</dbReference>
<keyword evidence="8" id="KW-0539">Nucleus</keyword>
<dbReference type="InterPro" id="IPR021843">
    <property type="entry name" value="PSME4_C"/>
</dbReference>
<comment type="caution">
    <text evidence="12">The sequence shown here is derived from an EMBL/GenBank/DDBJ whole genome shotgun (WGS) entry which is preliminary data.</text>
</comment>
<dbReference type="Pfam" id="PF16507">
    <property type="entry name" value="HEAT_PSME4_mid"/>
    <property type="match status" value="1"/>
</dbReference>
<keyword evidence="7" id="KW-0234">DNA repair</keyword>
<dbReference type="InterPro" id="IPR011989">
    <property type="entry name" value="ARM-like"/>
</dbReference>
<keyword evidence="4" id="KW-0963">Cytoplasm</keyword>
<dbReference type="Proteomes" id="UP001383192">
    <property type="component" value="Unassembled WGS sequence"/>
</dbReference>
<dbReference type="InterPro" id="IPR035309">
    <property type="entry name" value="PSME4"/>
</dbReference>
<feature type="domain" description="Proteasome activator complex subunit 4-like HEAT repeat-like" evidence="11">
    <location>
        <begin position="1425"/>
        <end position="1625"/>
    </location>
</feature>
<dbReference type="EMBL" id="JAYKXP010000005">
    <property type="protein sequence ID" value="KAK7058302.1"/>
    <property type="molecule type" value="Genomic_DNA"/>
</dbReference>
<protein>
    <submittedName>
        <fullName evidence="12">Proteasome activator BLM10</fullName>
    </submittedName>
</protein>
<evidence type="ECO:0000256" key="3">
    <source>
        <dbReference type="ARBA" id="ARBA00005739"/>
    </source>
</evidence>
<evidence type="ECO:0000256" key="7">
    <source>
        <dbReference type="ARBA" id="ARBA00023204"/>
    </source>
</evidence>
<proteinExistence type="inferred from homology"/>
<keyword evidence="13" id="KW-1185">Reference proteome</keyword>
<dbReference type="InterPro" id="IPR032430">
    <property type="entry name" value="Blm10_mid"/>
</dbReference>
<reference evidence="12 13" key="1">
    <citation type="submission" date="2024-01" db="EMBL/GenBank/DDBJ databases">
        <title>A draft genome for a cacao thread blight-causing isolate of Paramarasmius palmivorus.</title>
        <authorList>
            <person name="Baruah I.K."/>
            <person name="Bukari Y."/>
            <person name="Amoako-Attah I."/>
            <person name="Meinhardt L.W."/>
            <person name="Bailey B.A."/>
            <person name="Cohen S.P."/>
        </authorList>
    </citation>
    <scope>NUCLEOTIDE SEQUENCE [LARGE SCALE GENOMIC DNA]</scope>
    <source>
        <strain evidence="12 13">GH-12</strain>
    </source>
</reference>
<comment type="subcellular location">
    <subcellularLocation>
        <location evidence="2">Cytoplasm</location>
    </subcellularLocation>
    <subcellularLocation>
        <location evidence="1">Nucleus speckle</location>
    </subcellularLocation>
</comment>
<evidence type="ECO:0000256" key="6">
    <source>
        <dbReference type="ARBA" id="ARBA00022763"/>
    </source>
</evidence>
<dbReference type="PANTHER" id="PTHR32170">
    <property type="entry name" value="PROTEASOME ACTIVATOR COMPLEX SUBUNIT 4"/>
    <property type="match status" value="1"/>
</dbReference>
<dbReference type="Pfam" id="PF23096">
    <property type="entry name" value="HEAT_PSME4"/>
    <property type="match status" value="1"/>
</dbReference>
<evidence type="ECO:0000313" key="13">
    <source>
        <dbReference type="Proteomes" id="UP001383192"/>
    </source>
</evidence>
<keyword evidence="5" id="KW-0677">Repeat</keyword>
<dbReference type="InterPro" id="IPR055455">
    <property type="entry name" value="HEAT_PSME4"/>
</dbReference>
<evidence type="ECO:0000259" key="11">
    <source>
        <dbReference type="Pfam" id="PF23096"/>
    </source>
</evidence>
<comment type="similarity">
    <text evidence="3">Belongs to the BLM10 family.</text>
</comment>
<accession>A0AAW0E6T1</accession>
<evidence type="ECO:0000256" key="5">
    <source>
        <dbReference type="ARBA" id="ARBA00022737"/>
    </source>
</evidence>
<evidence type="ECO:0000256" key="4">
    <source>
        <dbReference type="ARBA" id="ARBA00022490"/>
    </source>
</evidence>
<dbReference type="GO" id="GO:0005829">
    <property type="term" value="C:cytosol"/>
    <property type="evidence" value="ECO:0007669"/>
    <property type="project" value="TreeGrafter"/>
</dbReference>
<dbReference type="InterPro" id="IPR016024">
    <property type="entry name" value="ARM-type_fold"/>
</dbReference>
<evidence type="ECO:0000256" key="2">
    <source>
        <dbReference type="ARBA" id="ARBA00004496"/>
    </source>
</evidence>
<keyword evidence="12" id="KW-0647">Proteasome</keyword>
<keyword evidence="6" id="KW-0227">DNA damage</keyword>
<feature type="domain" description="Proteasome activator complex subunit 4 C-terminal" evidence="9">
    <location>
        <begin position="1900"/>
        <end position="1987"/>
    </location>
</feature>
<evidence type="ECO:0000256" key="8">
    <source>
        <dbReference type="ARBA" id="ARBA00023242"/>
    </source>
</evidence>
<dbReference type="GO" id="GO:0070628">
    <property type="term" value="F:proteasome binding"/>
    <property type="evidence" value="ECO:0007669"/>
    <property type="project" value="InterPro"/>
</dbReference>
<evidence type="ECO:0000259" key="9">
    <source>
        <dbReference type="Pfam" id="PF11919"/>
    </source>
</evidence>
<feature type="domain" description="Proteasome activator Blm10 middle HEAT repeats region" evidence="10">
    <location>
        <begin position="434"/>
        <end position="981"/>
    </location>
</feature>
<dbReference type="Pfam" id="PF11919">
    <property type="entry name" value="PSME4_C"/>
    <property type="match status" value="1"/>
</dbReference>
<sequence>MTPDISSLSLYDPGPLPDVQINGNGIHKEEAEDRYMQKLKTYAKSIPYSIEPHSKMMEMLDLIMLRIAQCIEAKDYEVGFLQWDSMLTYWSMLKYPIPKDKRVALAKIYFHVSVIPGMPAQVIATCADGFKLLTQSKKKISVSDMRLPWKPIHEILSQDLFLDRRQFEYTQLSWCMGYIAENSRRFFHPAAMNDMLSTFVPLINGTQLDTILSSQYYLLSFLPLSHPQSYLPMLFRMWESINSYMYDERMLHFLSKLAEMHVSPEVSDPRKIAEIPDDEVSEGETRPQWHHDELRGDFWPGLYKDVGIFTEHEWSLLMCKCLASMEIPLADAGSLTTGPSADNQAGFEIGRLPKPTWRIPSLARIIVYSMAPDGIPAPPSNAPTPFFTPLPSGMNTPSIQTSTLKDYLSAPLGKGVHTNRKTYIAGSRALDSLIRFIASIQDFFHVSNSGAWTTDLSAFIKYIVYDFNKRWHEERQPECETPTNRRLTRAMRRELVKSLRTVCLLAMFSQDSTTVSNIQSCLKSMSVMEPDLILIPILERAVPSLEALVESLRCDCLSDGVRRRTIAVIKALGAVAPALVSREVYYGGAKHLVPILELLIPGIDLNDPSKTLCTTAFLVEISQYIKFGDLSNGEDRMQSDQDSPPTKRSEFRLPSFSLEADGFGYSADTTEEKLTEEEEDMLLRDTTASFADWVTNFIRRVIQLMENLPEEGPDGSSGGATEIQVVNAVAGACNQICVHLSEPLYDLVLNMVYDYASTNVRSNAVRAIHQLVECIANANPEKTLSRFLPFCERNIRVELENGASSLRTTSSSRPIPSDATLHWNLAILRGTVYNDGRAVLKHKDTFLSLLKLLHAKTFSKRGYSWTGKLLSSMLLTLTHTYPLENKFANPDEWDSEEFRWNHHQHWGKLYAPDEVVISWHVPNDEEIDFAIQIFRELVEPTLRLLEKLLQSGVVRDGDWRNDFCRHLSLVRNAFSGVPTMLKEYISSDEAYATAQTSDILDEIPEMIASLEPLNAGFCLTDPQDERYRYMSSLKKRFGQFLHEASVSLRQQGEENTVDAVQMLLRSIKTYMLEYGDSRDGYYVNQDQYTSAKNVARQYARQKVWPRAVYVRRARYYHSARLRWNSIERRRGALEDSLIDDITEWSMWHYAIIRIASQTLLENICAEYDGVRRRALPLLYSALEQRKPVDDDRMKGALWTLNLPSFGKYAVSGKFDYLSNSLLGCQHNEKPSIQNCVSVVSDTCLGAFTEPNYLVYDIQAPTVDKTVQDILLSVGANAKDRALIEKCRHNRIFRIRSLNEAAEKTTTEIMKIGKSPNTHWRYCIVALRCLRTLTRRDQPITPSQISYFLERVHDSHPTIRYYAQRAVMKSTRNIKLRSYCPDPGDLYKGKNYNPLRVKVAITPSHAETQRYLNAYKVAVNVMNVPNDQLYLDKNPQGWCAWSEFFSLYRAPHPKRSTFLWEKASEDAIETARKMTTDPSFWKKLASYLSEETHDTTMTQDNVSCVKSIFQLLEDAPLEALRPKMESLLADKEPDKQRAAAELLAGVIGGSKHWPLEKQKTLWKWYQPFITKIFGTNLRSDNVTIWTSFLEYLFYNKDPRRIQPLLDHILDMYRSLDYNTELSFDAIKVLSLFRACYEQLGWKFNAWVDEMAEQCWGKINTEHEDVRAYIAEMLAFGDKIKWQPHPSIPNTESFVKECRLATPNFDIMGMRGTYHKQKVAELVSNFKAWSKLRVPGVRAFQSDYDRAGITICKWLFQSLHDTNAISVFDYILPLMPELFRFTDLSDNDDLSYRANLLLVRMCGVSPPRSLISPLLDAIFDTIQSSPFFLISEIKITEILEVVCKCLDDEVVEVREMAATTLSGILRLSPRSSVLTLKKRFVRLAKNSHIPDRQDPLYNRSLRQRHAAILGICALVESYPYTVEKWMPDLLTNVLAEYTYDPIPISTTVRKCARNFKKTHQDTWHEDSKRFDDSQLAALSTLLTGSSYYA</sequence>
<dbReference type="SUPFAM" id="SSF48371">
    <property type="entry name" value="ARM repeat"/>
    <property type="match status" value="2"/>
</dbReference>
<name>A0AAW0E6T1_9AGAR</name>
<dbReference type="GO" id="GO:0016504">
    <property type="term" value="F:peptidase activator activity"/>
    <property type="evidence" value="ECO:0007669"/>
    <property type="project" value="InterPro"/>
</dbReference>
<dbReference type="GO" id="GO:0000502">
    <property type="term" value="C:proteasome complex"/>
    <property type="evidence" value="ECO:0007669"/>
    <property type="project" value="UniProtKB-KW"/>
</dbReference>
<gene>
    <name evidence="12" type="primary">BLM3_1</name>
    <name evidence="12" type="ORF">VNI00_001933</name>
</gene>
<dbReference type="PANTHER" id="PTHR32170:SF3">
    <property type="entry name" value="PROTEASOME ACTIVATOR COMPLEX SUBUNIT 4"/>
    <property type="match status" value="1"/>
</dbReference>
<evidence type="ECO:0000313" key="12">
    <source>
        <dbReference type="EMBL" id="KAK7058302.1"/>
    </source>
</evidence>